<reference evidence="2 3" key="1">
    <citation type="journal article" date="2018" name="Evol. Lett.">
        <title>Horizontal gene cluster transfer increased hallucinogenic mushroom diversity.</title>
        <authorList>
            <person name="Reynolds H.T."/>
            <person name="Vijayakumar V."/>
            <person name="Gluck-Thaler E."/>
            <person name="Korotkin H.B."/>
            <person name="Matheny P.B."/>
            <person name="Slot J.C."/>
        </authorList>
    </citation>
    <scope>NUCLEOTIDE SEQUENCE [LARGE SCALE GENOMIC DNA]</scope>
    <source>
        <strain evidence="2 3">2631</strain>
    </source>
</reference>
<dbReference type="STRING" id="93625.A0A409VLM5"/>
<dbReference type="Pfam" id="PF12937">
    <property type="entry name" value="F-box-like"/>
    <property type="match status" value="1"/>
</dbReference>
<dbReference type="SMART" id="SM00256">
    <property type="entry name" value="FBOX"/>
    <property type="match status" value="1"/>
</dbReference>
<dbReference type="InParanoid" id="A0A409VLM5"/>
<dbReference type="EMBL" id="NHYD01003976">
    <property type="protein sequence ID" value="PPQ67106.1"/>
    <property type="molecule type" value="Genomic_DNA"/>
</dbReference>
<evidence type="ECO:0000313" key="3">
    <source>
        <dbReference type="Proteomes" id="UP000283269"/>
    </source>
</evidence>
<evidence type="ECO:0000313" key="2">
    <source>
        <dbReference type="EMBL" id="PPQ67106.1"/>
    </source>
</evidence>
<proteinExistence type="predicted"/>
<dbReference type="SUPFAM" id="SSF81383">
    <property type="entry name" value="F-box domain"/>
    <property type="match status" value="1"/>
</dbReference>
<dbReference type="OrthoDB" id="3174109at2759"/>
<evidence type="ECO:0000259" key="1">
    <source>
        <dbReference type="PROSITE" id="PS50181"/>
    </source>
</evidence>
<dbReference type="InterPro" id="IPR001810">
    <property type="entry name" value="F-box_dom"/>
</dbReference>
<accession>A0A409VLM5</accession>
<sequence>MLPTELYIVILTDLDYRNLLKCMQVCSLFRDLILGTASLQYIIELALAKQIDGPLSTAPSSGRLELLKNHQSAWENLEWSREVKIPMENGGLWELYGGVLAQSKDDGAIVFHQLPSDLRSIDAKTWTVGPDFGMIVRDFAMDSSQDLLVLIESPDWSLPDSGLEYRVHLRSLSTGKPHPHAAQAILPLPQAVRDLFVSYTIQIFGNLLAVLFNPSSAGENEIAIWEWKKGTSLMDIFNDDILSFSLLSDEWVVLSIIDIFGSPCLAAINFKEESSERHDLQEVRFAFIFEYPELHQGVFSSDIEIHSNPGTLSQIELTVPFSGDPTDFLLTVSLWLVVNGVPRCLIHFIPSSYLMSRINSRNQSSETDNAFFWSDWGPDRTRMLFPNQNPSEIWVCYVMGTKFTVSEPLSEGQCGYSVRLYDFNQLALGKYIKTSQQFDTEAPKGIKTSQSDAEAPKGIKLSPTVIRSKEAFEEETTTCLPFRTQTLVLEDAHGHCTALCSEDHIIVVDVSTTDDQRLPLTDCGMVPICTARMQRIPSTSILADFDSVAKMRCNVSRHMRTMRGFVRLRPNSL</sequence>
<dbReference type="InterPro" id="IPR036047">
    <property type="entry name" value="F-box-like_dom_sf"/>
</dbReference>
<comment type="caution">
    <text evidence="2">The sequence shown here is derived from an EMBL/GenBank/DDBJ whole genome shotgun (WGS) entry which is preliminary data.</text>
</comment>
<dbReference type="Gene3D" id="1.20.1280.50">
    <property type="match status" value="1"/>
</dbReference>
<protein>
    <recommendedName>
        <fullName evidence="1">F-box domain-containing protein</fullName>
    </recommendedName>
</protein>
<feature type="domain" description="F-box" evidence="1">
    <location>
        <begin position="1"/>
        <end position="42"/>
    </location>
</feature>
<name>A0A409VLM5_PSICY</name>
<dbReference type="AlphaFoldDB" id="A0A409VLM5"/>
<dbReference type="PROSITE" id="PS50181">
    <property type="entry name" value="FBOX"/>
    <property type="match status" value="1"/>
</dbReference>
<organism evidence="2 3">
    <name type="scientific">Psilocybe cyanescens</name>
    <dbReference type="NCBI Taxonomy" id="93625"/>
    <lineage>
        <taxon>Eukaryota</taxon>
        <taxon>Fungi</taxon>
        <taxon>Dikarya</taxon>
        <taxon>Basidiomycota</taxon>
        <taxon>Agaricomycotina</taxon>
        <taxon>Agaricomycetes</taxon>
        <taxon>Agaricomycetidae</taxon>
        <taxon>Agaricales</taxon>
        <taxon>Agaricineae</taxon>
        <taxon>Strophariaceae</taxon>
        <taxon>Psilocybe</taxon>
    </lineage>
</organism>
<gene>
    <name evidence="2" type="ORF">CVT25_005707</name>
</gene>
<keyword evidence="3" id="KW-1185">Reference proteome</keyword>
<dbReference type="Proteomes" id="UP000283269">
    <property type="component" value="Unassembled WGS sequence"/>
</dbReference>